<evidence type="ECO:0000313" key="4">
    <source>
        <dbReference type="Proteomes" id="UP000069912"/>
    </source>
</evidence>
<feature type="transmembrane region" description="Helical" evidence="1">
    <location>
        <begin position="12"/>
        <end position="30"/>
    </location>
</feature>
<keyword evidence="4" id="KW-1185">Reference proteome</keyword>
<protein>
    <submittedName>
        <fullName evidence="2">Uncharacterized protein</fullName>
    </submittedName>
</protein>
<dbReference type="AlphaFoldDB" id="A0A0X8FBA0"/>
<organism evidence="2 4">
    <name type="scientific">Aerococcus sanguinicola</name>
    <dbReference type="NCBI Taxonomy" id="119206"/>
    <lineage>
        <taxon>Bacteria</taxon>
        <taxon>Bacillati</taxon>
        <taxon>Bacillota</taxon>
        <taxon>Bacilli</taxon>
        <taxon>Lactobacillales</taxon>
        <taxon>Aerococcaceae</taxon>
        <taxon>Aerococcus</taxon>
    </lineage>
</organism>
<dbReference type="KEGG" id="asan:AWM72_04210"/>
<dbReference type="EMBL" id="PKGY01000006">
    <property type="protein sequence ID" value="PKZ20789.1"/>
    <property type="molecule type" value="Genomic_DNA"/>
</dbReference>
<reference evidence="2 4" key="1">
    <citation type="journal article" date="2016" name="Genome Announc.">
        <title>Complete Genome Sequences of Aerococcus christensenii CCUG 28831T, Aerococcus sanguinicola CCUG 43001T, Aerococcus urinae CCUG 36881T, Aerococcus urinaeequi CCUG 28094T, Aerococcus urinaehominis CCUG 42038 BT, and Aerococcus viridans CCUG 4311T.</title>
        <authorList>
            <person name="Carkaci D."/>
            <person name="Dargis R."/>
            <person name="Nielsen X.C."/>
            <person name="Skovgaard O."/>
            <person name="Fuursted K."/>
            <person name="Christensen J.J."/>
        </authorList>
    </citation>
    <scope>NUCLEOTIDE SEQUENCE [LARGE SCALE GENOMIC DNA]</scope>
    <source>
        <strain evidence="2 4">CCUG43001</strain>
    </source>
</reference>
<evidence type="ECO:0000256" key="1">
    <source>
        <dbReference type="SAM" id="Phobius"/>
    </source>
</evidence>
<keyword evidence="1" id="KW-1133">Transmembrane helix</keyword>
<dbReference type="RefSeq" id="WP_067973701.1">
    <property type="nucleotide sequence ID" value="NZ_CAJHNA010000008.1"/>
</dbReference>
<dbReference type="Proteomes" id="UP000069912">
    <property type="component" value="Chromosome"/>
</dbReference>
<name>A0A0X8FBA0_9LACT</name>
<accession>A0A0X8FBA0</accession>
<evidence type="ECO:0000313" key="2">
    <source>
        <dbReference type="EMBL" id="AMB94020.1"/>
    </source>
</evidence>
<keyword evidence="1" id="KW-0472">Membrane</keyword>
<keyword evidence="1" id="KW-0812">Transmembrane</keyword>
<evidence type="ECO:0000313" key="3">
    <source>
        <dbReference type="EMBL" id="PKZ20789.1"/>
    </source>
</evidence>
<dbReference type="OrthoDB" id="2136523at2"/>
<sequence length="66" mass="7698">MDRVHQFLYRTPELIKLLIIAGLLISNYILLIEHFSSPSHRMLLSLSFFILAGILGMVFRRPKTKK</sequence>
<reference evidence="4" key="2">
    <citation type="submission" date="2016-01" db="EMBL/GenBank/DDBJ databases">
        <title>Six Aerococcus type strain genome sequencing and assembly using PacBio and Illumina Hiseq.</title>
        <authorList>
            <person name="Carkaci D."/>
            <person name="Dargis R."/>
            <person name="Nielsen X.C."/>
            <person name="Skovgaard O."/>
            <person name="Fuursted K."/>
            <person name="Christensen J.J."/>
        </authorList>
    </citation>
    <scope>NUCLEOTIDE SEQUENCE [LARGE SCALE GENOMIC DNA]</scope>
    <source>
        <strain evidence="4">CCUG43001</strain>
    </source>
</reference>
<gene>
    <name evidence="2" type="ORF">AWM72_04210</name>
    <name evidence="3" type="ORF">CYJ28_09210</name>
</gene>
<evidence type="ECO:0000313" key="5">
    <source>
        <dbReference type="Proteomes" id="UP000234239"/>
    </source>
</evidence>
<feature type="transmembrane region" description="Helical" evidence="1">
    <location>
        <begin position="42"/>
        <end position="59"/>
    </location>
</feature>
<proteinExistence type="predicted"/>
<dbReference type="Proteomes" id="UP000234239">
    <property type="component" value="Unassembled WGS sequence"/>
</dbReference>
<dbReference type="EMBL" id="CP014160">
    <property type="protein sequence ID" value="AMB94020.1"/>
    <property type="molecule type" value="Genomic_DNA"/>
</dbReference>
<reference evidence="3 5" key="3">
    <citation type="submission" date="2017-12" db="EMBL/GenBank/DDBJ databases">
        <title>Phylogenetic diversity of female urinary microbiome.</title>
        <authorList>
            <person name="Thomas-White K."/>
            <person name="Wolfe A.J."/>
        </authorList>
    </citation>
    <scope>NUCLEOTIDE SEQUENCE [LARGE SCALE GENOMIC DNA]</scope>
    <source>
        <strain evidence="3 5">UMB0139</strain>
    </source>
</reference>